<proteinExistence type="predicted"/>
<name>A0AA38L2H7_TAXCH</name>
<evidence type="ECO:0000313" key="1">
    <source>
        <dbReference type="EMBL" id="KAH9312051.1"/>
    </source>
</evidence>
<dbReference type="AlphaFoldDB" id="A0AA38L2H7"/>
<dbReference type="Proteomes" id="UP000824469">
    <property type="component" value="Unassembled WGS sequence"/>
</dbReference>
<gene>
    <name evidence="1" type="ORF">KI387_027086</name>
</gene>
<feature type="non-terminal residue" evidence="1">
    <location>
        <position position="77"/>
    </location>
</feature>
<dbReference type="EMBL" id="JAHRHJ020000006">
    <property type="protein sequence ID" value="KAH9312051.1"/>
    <property type="molecule type" value="Genomic_DNA"/>
</dbReference>
<keyword evidence="2" id="KW-1185">Reference proteome</keyword>
<comment type="caution">
    <text evidence="1">The sequence shown here is derived from an EMBL/GenBank/DDBJ whole genome shotgun (WGS) entry which is preliminary data.</text>
</comment>
<protein>
    <submittedName>
        <fullName evidence="1">Uncharacterized protein</fullName>
    </submittedName>
</protein>
<sequence length="77" mass="8838">GELENKEEELAKKTKGLKKEELISTQLKHELRDEKAKVRVVYRNMDSITISIMLKHPNLTPPAQKYGSSLECLEDLT</sequence>
<reference evidence="1 2" key="1">
    <citation type="journal article" date="2021" name="Nat. Plants">
        <title>The Taxus genome provides insights into paclitaxel biosynthesis.</title>
        <authorList>
            <person name="Xiong X."/>
            <person name="Gou J."/>
            <person name="Liao Q."/>
            <person name="Li Y."/>
            <person name="Zhou Q."/>
            <person name="Bi G."/>
            <person name="Li C."/>
            <person name="Du R."/>
            <person name="Wang X."/>
            <person name="Sun T."/>
            <person name="Guo L."/>
            <person name="Liang H."/>
            <person name="Lu P."/>
            <person name="Wu Y."/>
            <person name="Zhang Z."/>
            <person name="Ro D.K."/>
            <person name="Shang Y."/>
            <person name="Huang S."/>
            <person name="Yan J."/>
        </authorList>
    </citation>
    <scope>NUCLEOTIDE SEQUENCE [LARGE SCALE GENOMIC DNA]</scope>
    <source>
        <strain evidence="1">Ta-2019</strain>
    </source>
</reference>
<organism evidence="1 2">
    <name type="scientific">Taxus chinensis</name>
    <name type="common">Chinese yew</name>
    <name type="synonym">Taxus wallichiana var. chinensis</name>
    <dbReference type="NCBI Taxonomy" id="29808"/>
    <lineage>
        <taxon>Eukaryota</taxon>
        <taxon>Viridiplantae</taxon>
        <taxon>Streptophyta</taxon>
        <taxon>Embryophyta</taxon>
        <taxon>Tracheophyta</taxon>
        <taxon>Spermatophyta</taxon>
        <taxon>Pinopsida</taxon>
        <taxon>Pinidae</taxon>
        <taxon>Conifers II</taxon>
        <taxon>Cupressales</taxon>
        <taxon>Taxaceae</taxon>
        <taxon>Taxus</taxon>
    </lineage>
</organism>
<feature type="non-terminal residue" evidence="1">
    <location>
        <position position="1"/>
    </location>
</feature>
<evidence type="ECO:0000313" key="2">
    <source>
        <dbReference type="Proteomes" id="UP000824469"/>
    </source>
</evidence>
<accession>A0AA38L2H7</accession>